<dbReference type="SMART" id="SM00829">
    <property type="entry name" value="PKS_ER"/>
    <property type="match status" value="1"/>
</dbReference>
<evidence type="ECO:0000256" key="8">
    <source>
        <dbReference type="SAM" id="MobiDB-lite"/>
    </source>
</evidence>
<dbReference type="Pfam" id="PF16197">
    <property type="entry name" value="KAsynt_C_assoc"/>
    <property type="match status" value="1"/>
</dbReference>
<dbReference type="InterPro" id="IPR032821">
    <property type="entry name" value="PKS_assoc"/>
</dbReference>
<dbReference type="Gene3D" id="3.40.50.720">
    <property type="entry name" value="NAD(P)-binding Rossmann-like Domain"/>
    <property type="match status" value="3"/>
</dbReference>
<keyword evidence="3" id="KW-0808">Transferase</keyword>
<reference evidence="13" key="1">
    <citation type="journal article" date="2019" name="Int. J. Syst. Evol. Microbiol.">
        <title>The Global Catalogue of Microorganisms (GCM) 10K type strain sequencing project: providing services to taxonomists for standard genome sequencing and annotation.</title>
        <authorList>
            <consortium name="The Broad Institute Genomics Platform"/>
            <consortium name="The Broad Institute Genome Sequencing Center for Infectious Disease"/>
            <person name="Wu L."/>
            <person name="Ma J."/>
        </authorList>
    </citation>
    <scope>NUCLEOTIDE SEQUENCE [LARGE SCALE GENOMIC DNA]</scope>
    <source>
        <strain evidence="13">KCTC 52094</strain>
    </source>
</reference>
<dbReference type="InterPro" id="IPR016039">
    <property type="entry name" value="Thiolase-like"/>
</dbReference>
<dbReference type="InterPro" id="IPR014030">
    <property type="entry name" value="Ketoacyl_synth_N"/>
</dbReference>
<comment type="caution">
    <text evidence="12">The sequence shown here is derived from an EMBL/GenBank/DDBJ whole genome shotgun (WGS) entry which is preliminary data.</text>
</comment>
<dbReference type="Proteomes" id="UP001595593">
    <property type="component" value="Unassembled WGS sequence"/>
</dbReference>
<dbReference type="Gene3D" id="3.90.180.10">
    <property type="entry name" value="Medium-chain alcohol dehydrogenases, catalytic domain"/>
    <property type="match status" value="1"/>
</dbReference>
<dbReference type="PROSITE" id="PS52004">
    <property type="entry name" value="KS3_2"/>
    <property type="match status" value="1"/>
</dbReference>
<dbReference type="Gene3D" id="3.40.50.150">
    <property type="entry name" value="Vaccinia Virus protein VP39"/>
    <property type="match status" value="1"/>
</dbReference>
<dbReference type="Pfam" id="PF21089">
    <property type="entry name" value="PKS_DH_N"/>
    <property type="match status" value="1"/>
</dbReference>
<keyword evidence="1" id="KW-0596">Phosphopantetheine</keyword>
<dbReference type="SUPFAM" id="SSF55048">
    <property type="entry name" value="Probable ACP-binding domain of malonyl-CoA ACP transacylase"/>
    <property type="match status" value="1"/>
</dbReference>
<dbReference type="InterPro" id="IPR009081">
    <property type="entry name" value="PP-bd_ACP"/>
</dbReference>
<dbReference type="Gene3D" id="3.10.129.110">
    <property type="entry name" value="Polyketide synthase dehydratase"/>
    <property type="match status" value="1"/>
</dbReference>
<dbReference type="Pfam" id="PF00550">
    <property type="entry name" value="PP-binding"/>
    <property type="match status" value="1"/>
</dbReference>
<dbReference type="InterPro" id="IPR011032">
    <property type="entry name" value="GroES-like_sf"/>
</dbReference>
<evidence type="ECO:0000256" key="3">
    <source>
        <dbReference type="ARBA" id="ARBA00022679"/>
    </source>
</evidence>
<dbReference type="Pfam" id="PF02801">
    <property type="entry name" value="Ketoacyl-synt_C"/>
    <property type="match status" value="1"/>
</dbReference>
<sequence length="2441" mass="252403">MTEGKFLQGGPRAARSVRKARAPREQAVPAMPVAIVGAACRLPGAPDLEAFWSLMARGGDAVGTLPPDRFTQAAFHHPRKGEPGRSYSFAAAHLGDVTGFDAPAFGLSPREASEMDPQQRLLLEVASEALEDAGWPASGLAGRNIGVWVGGSSTDHAELRLSDPAGTDRYFMTGNTLSILSNRLTNVFDLRGPGQTVDTACSSSLVALDAAVAAIRAGQVEAALVGGVQLLLSPFAFAGFSRAGMLSARGRCQAFDAAADGYVRGEGAGLVVLKPLDAALADGDAVRGVILATGTNAAGRTIGLSLPNREAQAALLARVFAQAQADPAELAYFEAHGTGTQVGDPAETWAIGTALAQHRAAPLRVGSVKTNIGHLEPASGMAGLLKAMLVLERGAVPPNLHFNNPNPHIDFDRLNIRVPVALERLEPGGKALAGVNSFGFGGTNASVLLGPAPARPGALRPEEPESGPLPPLVLTARSAAALKSLAAAWQTRPASPSERRGALHHRDLHAHRLVLRGEDTRSLVTAWLAGGRSEGITQGVVRGGAGGPVAFVFSGNGAQFPGMAREAMAHNAAFRHAVEVADGALAPLTGWSGAALLAGGVGAEALSGTDHAQPLLFLVQCGVVAALAEHGLKPAMVLGHSVGEVAAAWAAGILTMDQAARLVVARSRAQHARRGVGRMAAIGAGAKAVQPLLDAADGGRPGWHAEIAARNAPDSVTVAGPEAAIDEVVAAAKARRWPAVKLDLDYAFHSAAMDPVQDALAADLAGLEPAPGQLGFLSSVTGTKQAGTALDAAYWWHNLRDPVRFQDAVQAAVDAGARFFVEIGPHAVLQSYLRDSLRAAGMEAPVMPSLSRRDPEGDPFPALTDRALSQGAFCPAAKGPAEWRSLPHTPYERQRAWFTPSAEAARLTNPAEDHPLLGFRQGSEPWRWSRLLDTALEPWLADHKLGGEPVLPAAAMLDMALAVAALRFPDAAALELREVQILRALPLSVDATREVRTTLESGTNSVTLESRPRLSAEPWTLHMRGDIAAATSAALPDPVPPVLEGGSSLGMEESLAIARRFHLHYGPAFQALREARLSVDRRAAALRLQLPETAPSDAHGWLLHPVRLDGLLQGLVGLLSEGEAADGRAVVPVRFGRLVLRRGAPVPVTGEIRVLHNGERSGLYQLALRDGGGQVVAWLDQGWMQRVRFQPRATLGQSLFRVVAQPGLAARETNGVAPDLATALQAAITADAALDLGETTLLLEGHLVASAQAALRPMAGPDGIIPSRLLTPYASALLHMLAEDGLAAAAPQGWMLPPEADLPAPSEIWQAVQAESPALAHELAWLALAAERMPAVIAGTAGGDAPFLPAEAAGFGRLAAVLAAALESIADAWPKERPLRVLELGAHGGPLTRALLAVLGGSGLTVHYVAAGLPGDSRAAIEPPHAESVAFTHEAWDPLAGPPGCGPVDLVVGLAAAARGQQGAALLPALAAVLAPGGSLLLVEPLPGRAWDFASGQDTGWWRQGASPLPDAQGWLASISGWAEPSVTPLSAAPWPAVLIGARAALADPAEAVPVAPVPALRLVADQGSAALRDTLASALQGAGICVTENEDAHLLVLAAPDTASLPAGLAAIVTLAEAARGRAAGLTLIHGDAATLPEAAALAGLMRVLANEMPGLAPRRIGLDASLSPSEAVRRLLPHLLAPGGEPELHLGSHALLVPRLRPGLAIPATPHGPARLVAAQPGQLSSLEWVAQGEAASPGAGEVSVRIEAAGLNFRDLMWAQGLLPEEALLAGFAGPTLGMEMAGVVERTGPGSRFRPGERVFGFAPSALASRALTREEALVRLPEALDFAAAATVPVAFLTAVYALEHCARLAPGETVLIHGGAGAVGLAALQVAQAAGARIAMTAGSAAKRAYLRAAGAELVLDSRDPGFADRLRAVWPRGVDVVLNSLAGESMEQSLGLVAPFGRFIELGKRDFFENTRVGLRPWRNNLTYHGVDVDQLPKARPELAQRLLQDIADRMAAGQLRPLPLVEHPATEAEAAFRTLQASRHIGKLVMTPPAIPAEASRTGWTPPQGTILVVGGTGGFGLECAKWLAAHGATHLALLSRRGGTAPGAAAAVTTLAALGARATVHAADAADAVALEAALIEIRAEGPPLVGVVHAAAAFDDGAAASLDAARFAAVLEPKLSAARNLDRLTRRDPLSLFLLFSSATTAMGNPGQGNYVAANMALEALARARQAEGLPALAVCWGPIADAGVLAADAATAETLARRLGTEAMTAAEALSALPVMLKSGEPVVGLARIGWREVGRALPILAEPLFDAVRGRAEAAPEGGMLRDHLLSLPPEEARALLRQTVQEEVGRILRLPAEAVPPDAPVAGLGLDSLGGMELRGALEQRLGMAVPLTSVTEDLTIDLLSRKLADALSGNRATEEMVAGLVEQFEPSAAGLADTEPPRAEAAE</sequence>
<evidence type="ECO:0000256" key="4">
    <source>
        <dbReference type="ARBA" id="ARBA00022857"/>
    </source>
</evidence>
<dbReference type="InterPro" id="IPR020807">
    <property type="entry name" value="PKS_DH"/>
</dbReference>
<accession>A0ABV7FXL8</accession>
<dbReference type="SUPFAM" id="SSF47336">
    <property type="entry name" value="ACP-like"/>
    <property type="match status" value="1"/>
</dbReference>
<dbReference type="RefSeq" id="WP_379595624.1">
    <property type="nucleotide sequence ID" value="NZ_JBHRTN010000008.1"/>
</dbReference>
<dbReference type="InterPro" id="IPR014031">
    <property type="entry name" value="Ketoacyl_synth_C"/>
</dbReference>
<dbReference type="SUPFAM" id="SSF53335">
    <property type="entry name" value="S-adenosyl-L-methionine-dependent methyltransferases"/>
    <property type="match status" value="1"/>
</dbReference>
<evidence type="ECO:0000256" key="5">
    <source>
        <dbReference type="ARBA" id="ARBA00023268"/>
    </source>
</evidence>
<dbReference type="InterPro" id="IPR006162">
    <property type="entry name" value="Ppantetheine_attach_site"/>
</dbReference>
<dbReference type="InterPro" id="IPR036291">
    <property type="entry name" value="NAD(P)-bd_dom_sf"/>
</dbReference>
<dbReference type="Gene3D" id="3.30.70.3290">
    <property type="match status" value="1"/>
</dbReference>
<dbReference type="InterPro" id="IPR036736">
    <property type="entry name" value="ACP-like_sf"/>
</dbReference>
<evidence type="ECO:0000259" key="11">
    <source>
        <dbReference type="PROSITE" id="PS52019"/>
    </source>
</evidence>
<dbReference type="Pfam" id="PF08240">
    <property type="entry name" value="ADH_N"/>
    <property type="match status" value="1"/>
</dbReference>
<dbReference type="Pfam" id="PF13602">
    <property type="entry name" value="ADH_zinc_N_2"/>
    <property type="match status" value="1"/>
</dbReference>
<dbReference type="SMART" id="SM00823">
    <property type="entry name" value="PKS_PP"/>
    <property type="match status" value="1"/>
</dbReference>
<evidence type="ECO:0000256" key="2">
    <source>
        <dbReference type="ARBA" id="ARBA00022553"/>
    </source>
</evidence>
<dbReference type="SMART" id="SM00826">
    <property type="entry name" value="PKS_DH"/>
    <property type="match status" value="1"/>
</dbReference>
<dbReference type="SMART" id="SM00827">
    <property type="entry name" value="PKS_AT"/>
    <property type="match status" value="1"/>
</dbReference>
<dbReference type="InterPro" id="IPR020806">
    <property type="entry name" value="PKS_PP-bd"/>
</dbReference>
<dbReference type="SMART" id="SM00822">
    <property type="entry name" value="PKS_KR"/>
    <property type="match status" value="1"/>
</dbReference>
<dbReference type="InterPro" id="IPR020843">
    <property type="entry name" value="ER"/>
</dbReference>
<evidence type="ECO:0000256" key="6">
    <source>
        <dbReference type="ARBA" id="ARBA00023315"/>
    </source>
</evidence>
<dbReference type="SMART" id="SM00825">
    <property type="entry name" value="PKS_KS"/>
    <property type="match status" value="1"/>
</dbReference>
<dbReference type="InterPro" id="IPR014043">
    <property type="entry name" value="Acyl_transferase_dom"/>
</dbReference>
<dbReference type="InterPro" id="IPR049900">
    <property type="entry name" value="PKS_mFAS_DH"/>
</dbReference>
<dbReference type="InterPro" id="IPR042104">
    <property type="entry name" value="PKS_dehydratase_sf"/>
</dbReference>
<feature type="region of interest" description="N-terminal hotdog fold" evidence="7">
    <location>
        <begin position="914"/>
        <end position="1034"/>
    </location>
</feature>
<dbReference type="Gene3D" id="3.40.47.10">
    <property type="match status" value="1"/>
</dbReference>
<evidence type="ECO:0000313" key="12">
    <source>
        <dbReference type="EMBL" id="MFC3125134.1"/>
    </source>
</evidence>
<dbReference type="SUPFAM" id="SSF52151">
    <property type="entry name" value="FabD/lysophospholipase-like"/>
    <property type="match status" value="1"/>
</dbReference>
<evidence type="ECO:0000313" key="13">
    <source>
        <dbReference type="Proteomes" id="UP001595593"/>
    </source>
</evidence>
<dbReference type="Pfam" id="PF14765">
    <property type="entry name" value="PS-DH"/>
    <property type="match status" value="1"/>
</dbReference>
<dbReference type="PROSITE" id="PS00012">
    <property type="entry name" value="PHOSPHOPANTETHEINE"/>
    <property type="match status" value="1"/>
</dbReference>
<dbReference type="InterPro" id="IPR050091">
    <property type="entry name" value="PKS_NRPS_Biosynth_Enz"/>
</dbReference>
<evidence type="ECO:0000256" key="1">
    <source>
        <dbReference type="ARBA" id="ARBA00022450"/>
    </source>
</evidence>
<feature type="region of interest" description="C-terminal hotdog fold" evidence="7">
    <location>
        <begin position="1046"/>
        <end position="1193"/>
    </location>
</feature>
<feature type="domain" description="PKS/mFAS DH" evidence="11">
    <location>
        <begin position="914"/>
        <end position="1193"/>
    </location>
</feature>
<keyword evidence="6" id="KW-0012">Acyltransferase</keyword>
<dbReference type="InterPro" id="IPR016035">
    <property type="entry name" value="Acyl_Trfase/lysoPLipase"/>
</dbReference>
<dbReference type="Pfam" id="PF00109">
    <property type="entry name" value="ketoacyl-synt"/>
    <property type="match status" value="1"/>
</dbReference>
<dbReference type="PROSITE" id="PS52019">
    <property type="entry name" value="PKS_MFAS_DH"/>
    <property type="match status" value="1"/>
</dbReference>
<dbReference type="Gene3D" id="1.10.1200.10">
    <property type="entry name" value="ACP-like"/>
    <property type="match status" value="1"/>
</dbReference>
<dbReference type="InterPro" id="IPR016036">
    <property type="entry name" value="Malonyl_transacylase_ACP-bd"/>
</dbReference>
<keyword evidence="2" id="KW-0597">Phosphoprotein</keyword>
<feature type="active site" description="Proton acceptor; for dehydratase activity" evidence="7">
    <location>
        <position position="943"/>
    </location>
</feature>
<dbReference type="SUPFAM" id="SSF53901">
    <property type="entry name" value="Thiolase-like"/>
    <property type="match status" value="1"/>
</dbReference>
<gene>
    <name evidence="12" type="ORF">ACFOD4_08685</name>
</gene>
<keyword evidence="5" id="KW-0511">Multifunctional enzyme</keyword>
<dbReference type="InterPro" id="IPR057326">
    <property type="entry name" value="KR_dom"/>
</dbReference>
<dbReference type="InterPro" id="IPR013968">
    <property type="entry name" value="PKS_KR"/>
</dbReference>
<dbReference type="SUPFAM" id="SSF51735">
    <property type="entry name" value="NAD(P)-binding Rossmann-fold domains"/>
    <property type="match status" value="3"/>
</dbReference>
<dbReference type="PANTHER" id="PTHR43775:SF37">
    <property type="entry name" value="SI:DKEY-61P9.11"/>
    <property type="match status" value="1"/>
</dbReference>
<evidence type="ECO:0000259" key="9">
    <source>
        <dbReference type="PROSITE" id="PS50075"/>
    </source>
</evidence>
<dbReference type="SUPFAM" id="SSF50129">
    <property type="entry name" value="GroES-like"/>
    <property type="match status" value="1"/>
</dbReference>
<evidence type="ECO:0000259" key="10">
    <source>
        <dbReference type="PROSITE" id="PS52004"/>
    </source>
</evidence>
<dbReference type="InterPro" id="IPR049552">
    <property type="entry name" value="PKS_DH_N"/>
</dbReference>
<feature type="region of interest" description="Disordered" evidence="8">
    <location>
        <begin position="1"/>
        <end position="23"/>
    </location>
</feature>
<keyword evidence="13" id="KW-1185">Reference proteome</keyword>
<feature type="domain" description="Carrier" evidence="9">
    <location>
        <begin position="2328"/>
        <end position="2405"/>
    </location>
</feature>
<protein>
    <submittedName>
        <fullName evidence="12">SDR family NAD(P)-dependent oxidoreductase</fullName>
    </submittedName>
</protein>
<feature type="domain" description="Ketosynthase family 3 (KS3)" evidence="10">
    <location>
        <begin position="30"/>
        <end position="451"/>
    </location>
</feature>
<dbReference type="CDD" id="cd00833">
    <property type="entry name" value="PKS"/>
    <property type="match status" value="1"/>
</dbReference>
<name>A0ABV7FXL8_9PROT</name>
<dbReference type="EMBL" id="JBHRTN010000008">
    <property type="protein sequence ID" value="MFC3125134.1"/>
    <property type="molecule type" value="Genomic_DNA"/>
</dbReference>
<dbReference type="InterPro" id="IPR049551">
    <property type="entry name" value="PKS_DH_C"/>
</dbReference>
<dbReference type="PROSITE" id="PS50075">
    <property type="entry name" value="CARRIER"/>
    <property type="match status" value="1"/>
</dbReference>
<dbReference type="PANTHER" id="PTHR43775">
    <property type="entry name" value="FATTY ACID SYNTHASE"/>
    <property type="match status" value="1"/>
</dbReference>
<dbReference type="Pfam" id="PF00698">
    <property type="entry name" value="Acyl_transf_1"/>
    <property type="match status" value="1"/>
</dbReference>
<dbReference type="InterPro" id="IPR020841">
    <property type="entry name" value="PKS_Beta-ketoAc_synthase_dom"/>
</dbReference>
<keyword evidence="4" id="KW-0521">NADP</keyword>
<dbReference type="Gene3D" id="3.40.366.10">
    <property type="entry name" value="Malonyl-Coenzyme A Acyl Carrier Protein, domain 2"/>
    <property type="match status" value="1"/>
</dbReference>
<dbReference type="InterPro" id="IPR001227">
    <property type="entry name" value="Ac_transferase_dom_sf"/>
</dbReference>
<evidence type="ECO:0000256" key="7">
    <source>
        <dbReference type="PROSITE-ProRule" id="PRU01363"/>
    </source>
</evidence>
<proteinExistence type="predicted"/>
<organism evidence="12 13">
    <name type="scientific">Teichococcus globiformis</name>
    <dbReference type="NCBI Taxonomy" id="2307229"/>
    <lineage>
        <taxon>Bacteria</taxon>
        <taxon>Pseudomonadati</taxon>
        <taxon>Pseudomonadota</taxon>
        <taxon>Alphaproteobacteria</taxon>
        <taxon>Acetobacterales</taxon>
        <taxon>Roseomonadaceae</taxon>
        <taxon>Roseomonas</taxon>
    </lineage>
</organism>
<dbReference type="CDD" id="cd05195">
    <property type="entry name" value="enoyl_red"/>
    <property type="match status" value="1"/>
</dbReference>
<dbReference type="InterPro" id="IPR013154">
    <property type="entry name" value="ADH-like_N"/>
</dbReference>
<dbReference type="InterPro" id="IPR029063">
    <property type="entry name" value="SAM-dependent_MTases_sf"/>
</dbReference>
<feature type="active site" description="Proton donor; for dehydratase activity" evidence="7">
    <location>
        <position position="1109"/>
    </location>
</feature>
<dbReference type="Pfam" id="PF08659">
    <property type="entry name" value="KR"/>
    <property type="match status" value="1"/>
</dbReference>